<dbReference type="SUPFAM" id="SSF48371">
    <property type="entry name" value="ARM repeat"/>
    <property type="match status" value="2"/>
</dbReference>
<dbReference type="PANTHER" id="PTHR15651">
    <property type="entry name" value="ARMADILLO REPEAT-CONTAINING PROTEIN 8"/>
    <property type="match status" value="1"/>
</dbReference>
<dbReference type="GO" id="GO:0034657">
    <property type="term" value="C:GID complex"/>
    <property type="evidence" value="ECO:0007669"/>
    <property type="project" value="TreeGrafter"/>
</dbReference>
<evidence type="ECO:0000256" key="5">
    <source>
        <dbReference type="ARBA" id="ARBA00023242"/>
    </source>
</evidence>
<reference evidence="7" key="1">
    <citation type="submission" date="2020-09" db="EMBL/GenBank/DDBJ databases">
        <title>Comparative genome analyses of four rice-infecting Rhizoctonia solani isolates reveal extensive enrichment of homogalacturonan modification genes.</title>
        <authorList>
            <person name="Lee D.-Y."/>
            <person name="Jeon J."/>
            <person name="Kim K.-T."/>
            <person name="Cheong K."/>
            <person name="Song H."/>
            <person name="Choi G."/>
            <person name="Ko J."/>
            <person name="Opiyo S.O."/>
            <person name="Zuo S."/>
            <person name="Madhav S."/>
            <person name="Lee Y.-H."/>
            <person name="Wang G.-L."/>
        </authorList>
    </citation>
    <scope>NUCLEOTIDE SEQUENCE</scope>
    <source>
        <strain evidence="7">AG1-IA YN-7</strain>
    </source>
</reference>
<sequence length="1128" mass="121270">MPSLVAVSGHEVLSPTTMVDANATLETLRGIKNTIIGNPTQKRELAVDGTLRRVLDWVNASEQTGDPIFESIRAEAAHIIASQAYGPPEALVSVLEAQAPQALLTALKDERTQAVSRLTLALTRALRAVITAAAEAIGPGRWHFLRNPAHPARMEARLVIEDMFSNEGLEVILPYLWHPEPDVRRNVAILLARGICSDAHRTRIIDYDERSAIWALIGMLGGNIRNQSAATYALAEITRDNETMSRILTDRIPVNVLSQAMGAMASGSIWGRGNNPMASNGLSERSRPSIHIPGSEPSLLSMTRPSRNSESSDQIKDEHIRVLDMICKLLPSRDGDLREAACLCVSTITRQVRPTNVFRDSIHSMVMWLNLALEEFVPLPEFGLPEPTASSGSQTEWMKKCRWKSNELGGGEIARRVVGACYILGMLYERLKAGVLTNGSSADFVNDRQDLLAYVVHAGTLQRAVHALLTLPPVPIPLGKPSPALSGRWGPGSSSSPSSGVPAPVTQPPPSPTTSNRSPSRPRRISNVSRAPGFFVPPNAPPGYTPVPLELVNAPTRGRSEASSSTVPALPPPLSSPVPPPISPSAVAPGPISPGGPPSPTQRRRLSFAELARRGSEPGIQTFTPRAPSRARRTSSSTGVAPVPPVLPEATPVAGEGAPVTIGGEPDASVSTETSRAHNPETHTNDAMAVDTESNQNPGKANEDSTMASIQPSPSAAPSDPTDTMMSNPATSHTTSSAPPAPTPTVRRRKKPPPDPALGPYTFSTSAPTQLKQASSAHLPPAPEAPLRAALLVLLASLCMHSDECRRTFVEYKGLGSVVSSGRRTGVSAPPGKPGEIDGVTGVLGAMGSLDAEVRWAGVMLGRAVARSTGVLRTGLYDSGIGRATFEMLMNGEPDKRVLVAVLKMCCNLLNQYSPMREMFIRDGGMQKITELCEAEEQTIRHLSLWAFKNSLFRATHEEKETLMRILGWERLERALDEHPGESLEQALGIVRNISHSESDAEWLITHISPAKLLGAAERTIGGDDSASVASLFALAQVAHIPSVRLLIISRRRILEYIRSSLAHSEVQTRSAAALCVAQMAGCMPRRLREMREVGIDGQLKLLRGREADEEIRDNVLRALVFFESRDG</sequence>
<evidence type="ECO:0000256" key="6">
    <source>
        <dbReference type="SAM" id="MobiDB-lite"/>
    </source>
</evidence>
<evidence type="ECO:0000256" key="1">
    <source>
        <dbReference type="ARBA" id="ARBA00004123"/>
    </source>
</evidence>
<comment type="subcellular location">
    <subcellularLocation>
        <location evidence="2">Cytoplasm</location>
    </subcellularLocation>
    <subcellularLocation>
        <location evidence="1">Nucleus</location>
    </subcellularLocation>
</comment>
<dbReference type="Gene3D" id="1.25.10.10">
    <property type="entry name" value="Leucine-rich Repeat Variant"/>
    <property type="match status" value="2"/>
</dbReference>
<gene>
    <name evidence="7" type="ORF">RHS04_06221</name>
</gene>
<protein>
    <submittedName>
        <fullName evidence="7">ARM repeat-containing protein</fullName>
    </submittedName>
</protein>
<feature type="compositionally biased region" description="Polar residues" evidence="6">
    <location>
        <begin position="298"/>
        <end position="312"/>
    </location>
</feature>
<feature type="compositionally biased region" description="Pro residues" evidence="6">
    <location>
        <begin position="591"/>
        <end position="600"/>
    </location>
</feature>
<dbReference type="EMBL" id="JACYCC010000041">
    <property type="protein sequence ID" value="KAF8676917.1"/>
    <property type="molecule type" value="Genomic_DNA"/>
</dbReference>
<feature type="region of interest" description="Disordered" evidence="6">
    <location>
        <begin position="482"/>
        <end position="780"/>
    </location>
</feature>
<dbReference type="GO" id="GO:0005737">
    <property type="term" value="C:cytoplasm"/>
    <property type="evidence" value="ECO:0007669"/>
    <property type="project" value="UniProtKB-SubCell"/>
</dbReference>
<keyword evidence="4" id="KW-0677">Repeat</keyword>
<dbReference type="InterPro" id="IPR011989">
    <property type="entry name" value="ARM-like"/>
</dbReference>
<feature type="compositionally biased region" description="Polar residues" evidence="6">
    <location>
        <begin position="762"/>
        <end position="773"/>
    </location>
</feature>
<keyword evidence="3" id="KW-0963">Cytoplasm</keyword>
<dbReference type="InterPro" id="IPR038739">
    <property type="entry name" value="ARMC8/Vid28"/>
</dbReference>
<dbReference type="GO" id="GO:0005634">
    <property type="term" value="C:nucleus"/>
    <property type="evidence" value="ECO:0007669"/>
    <property type="project" value="UniProtKB-SubCell"/>
</dbReference>
<feature type="compositionally biased region" description="Low complexity" evidence="6">
    <location>
        <begin position="486"/>
        <end position="504"/>
    </location>
</feature>
<organism evidence="7 8">
    <name type="scientific">Rhizoctonia solani</name>
    <dbReference type="NCBI Taxonomy" id="456999"/>
    <lineage>
        <taxon>Eukaryota</taxon>
        <taxon>Fungi</taxon>
        <taxon>Dikarya</taxon>
        <taxon>Basidiomycota</taxon>
        <taxon>Agaricomycotina</taxon>
        <taxon>Agaricomycetes</taxon>
        <taxon>Cantharellales</taxon>
        <taxon>Ceratobasidiaceae</taxon>
        <taxon>Rhizoctonia</taxon>
    </lineage>
</organism>
<evidence type="ECO:0000313" key="8">
    <source>
        <dbReference type="Proteomes" id="UP000650582"/>
    </source>
</evidence>
<feature type="compositionally biased region" description="Low complexity" evidence="6">
    <location>
        <begin position="712"/>
        <end position="738"/>
    </location>
</feature>
<feature type="region of interest" description="Disordered" evidence="6">
    <location>
        <begin position="276"/>
        <end position="314"/>
    </location>
</feature>
<evidence type="ECO:0000256" key="2">
    <source>
        <dbReference type="ARBA" id="ARBA00004496"/>
    </source>
</evidence>
<dbReference type="InterPro" id="IPR016024">
    <property type="entry name" value="ARM-type_fold"/>
</dbReference>
<evidence type="ECO:0000256" key="4">
    <source>
        <dbReference type="ARBA" id="ARBA00022737"/>
    </source>
</evidence>
<proteinExistence type="predicted"/>
<comment type="caution">
    <text evidence="7">The sequence shown here is derived from an EMBL/GenBank/DDBJ whole genome shotgun (WGS) entry which is preliminary data.</text>
</comment>
<feature type="compositionally biased region" description="Basic and acidic residues" evidence="6">
    <location>
        <begin position="675"/>
        <end position="684"/>
    </location>
</feature>
<keyword evidence="5" id="KW-0539">Nucleus</keyword>
<dbReference type="PANTHER" id="PTHR15651:SF7">
    <property type="entry name" value="ARMADILLO REPEAT-CONTAINING PROTEIN 8"/>
    <property type="match status" value="1"/>
</dbReference>
<feature type="compositionally biased region" description="Pro residues" evidence="6">
    <location>
        <begin position="569"/>
        <end position="583"/>
    </location>
</feature>
<feature type="compositionally biased region" description="Low complexity" evidence="6">
    <location>
        <begin position="513"/>
        <end position="530"/>
    </location>
</feature>
<feature type="compositionally biased region" description="Low complexity" evidence="6">
    <location>
        <begin position="622"/>
        <end position="638"/>
    </location>
</feature>
<feature type="compositionally biased region" description="Polar residues" evidence="6">
    <location>
        <begin position="692"/>
        <end position="711"/>
    </location>
</feature>
<dbReference type="Proteomes" id="UP000650582">
    <property type="component" value="Unassembled WGS sequence"/>
</dbReference>
<dbReference type="AlphaFoldDB" id="A0A8H7LLH7"/>
<evidence type="ECO:0000256" key="3">
    <source>
        <dbReference type="ARBA" id="ARBA00022490"/>
    </source>
</evidence>
<name>A0A8H7LLH7_9AGAM</name>
<dbReference type="GO" id="GO:0043161">
    <property type="term" value="P:proteasome-mediated ubiquitin-dependent protein catabolic process"/>
    <property type="evidence" value="ECO:0007669"/>
    <property type="project" value="TreeGrafter"/>
</dbReference>
<accession>A0A8H7LLH7</accession>
<evidence type="ECO:0000313" key="7">
    <source>
        <dbReference type="EMBL" id="KAF8676917.1"/>
    </source>
</evidence>